<evidence type="ECO:0000256" key="2">
    <source>
        <dbReference type="ARBA" id="ARBA00022670"/>
    </source>
</evidence>
<keyword evidence="6" id="KW-1185">Reference proteome</keyword>
<gene>
    <name evidence="5" type="ORF">AWH49_15520</name>
</gene>
<accession>A0A177L5Y0</accession>
<proteinExistence type="predicted"/>
<keyword evidence="1" id="KW-1188">Viral release from host cell</keyword>
<evidence type="ECO:0000313" key="6">
    <source>
        <dbReference type="Proteomes" id="UP000076935"/>
    </source>
</evidence>
<dbReference type="RefSeq" id="WP_063965876.1">
    <property type="nucleotide sequence ID" value="NZ_JBCNAN010000077.1"/>
</dbReference>
<reference evidence="5 6" key="1">
    <citation type="submission" date="2016-01" db="EMBL/GenBank/DDBJ databases">
        <title>Investigation of taxonomic status of Bacillus aminovorans.</title>
        <authorList>
            <person name="Verma A."/>
            <person name="Pal Y."/>
            <person name="Krishnamurthi S."/>
        </authorList>
    </citation>
    <scope>NUCLEOTIDE SEQUENCE [LARGE SCALE GENOMIC DNA]</scope>
    <source>
        <strain evidence="5 6">DSM 1314</strain>
    </source>
</reference>
<dbReference type="NCBIfam" id="TIGR01543">
    <property type="entry name" value="proheadase_HK97"/>
    <property type="match status" value="1"/>
</dbReference>
<name>A0A177L5Y0_9BACI</name>
<evidence type="ECO:0000259" key="4">
    <source>
        <dbReference type="Pfam" id="PF04586"/>
    </source>
</evidence>
<evidence type="ECO:0000256" key="1">
    <source>
        <dbReference type="ARBA" id="ARBA00022612"/>
    </source>
</evidence>
<keyword evidence="2" id="KW-0645">Protease</keyword>
<dbReference type="InterPro" id="IPR006433">
    <property type="entry name" value="Prohead_protease"/>
</dbReference>
<dbReference type="Pfam" id="PF04586">
    <property type="entry name" value="Peptidase_S78"/>
    <property type="match status" value="1"/>
</dbReference>
<dbReference type="GO" id="GO:0006508">
    <property type="term" value="P:proteolysis"/>
    <property type="evidence" value="ECO:0007669"/>
    <property type="project" value="UniProtKB-KW"/>
</dbReference>
<dbReference type="AlphaFoldDB" id="A0A177L5Y0"/>
<feature type="domain" description="Prohead serine protease" evidence="4">
    <location>
        <begin position="21"/>
        <end position="174"/>
    </location>
</feature>
<evidence type="ECO:0000313" key="5">
    <source>
        <dbReference type="EMBL" id="OAH60747.1"/>
    </source>
</evidence>
<protein>
    <submittedName>
        <fullName evidence="5">Peptidase U35</fullName>
    </submittedName>
</protein>
<sequence>MTKKLMETVTELRDMPSLSVEIREEAGGSATVAGYAVKWEMKSHPLGWDSFREQFRRGAFTESLGKDNQFALWSHDTRTILGSKDNGTLRLYEDDIGLRFELDLPDTPNGQNAYGAIKRGDVKGVSFGFRAKKQEWDERDPDNIIRTITQADLFEISPVAFPAYPDSGVAARSNDPFQQYLNERKQAQEAELRQRLIAFTYL</sequence>
<dbReference type="Proteomes" id="UP000076935">
    <property type="component" value="Unassembled WGS sequence"/>
</dbReference>
<keyword evidence="3" id="KW-0378">Hydrolase</keyword>
<dbReference type="InterPro" id="IPR054613">
    <property type="entry name" value="Peptidase_S78_dom"/>
</dbReference>
<dbReference type="GO" id="GO:0008233">
    <property type="term" value="F:peptidase activity"/>
    <property type="evidence" value="ECO:0007669"/>
    <property type="project" value="UniProtKB-KW"/>
</dbReference>
<dbReference type="EMBL" id="LQWY01000033">
    <property type="protein sequence ID" value="OAH60747.1"/>
    <property type="molecule type" value="Genomic_DNA"/>
</dbReference>
<comment type="caution">
    <text evidence="5">The sequence shown here is derived from an EMBL/GenBank/DDBJ whole genome shotgun (WGS) entry which is preliminary data.</text>
</comment>
<evidence type="ECO:0000256" key="3">
    <source>
        <dbReference type="ARBA" id="ARBA00022801"/>
    </source>
</evidence>
<organism evidence="5 6">
    <name type="scientific">Domibacillus aminovorans</name>
    <dbReference type="NCBI Taxonomy" id="29332"/>
    <lineage>
        <taxon>Bacteria</taxon>
        <taxon>Bacillati</taxon>
        <taxon>Bacillota</taxon>
        <taxon>Bacilli</taxon>
        <taxon>Bacillales</taxon>
        <taxon>Bacillaceae</taxon>
        <taxon>Domibacillus</taxon>
    </lineage>
</organism>